<keyword evidence="11" id="KW-0830">Ubiquinone</keyword>
<dbReference type="PIRSF" id="PIRSF000216">
    <property type="entry name" value="NADH_DH_24kDa"/>
    <property type="match status" value="1"/>
</dbReference>
<name>A0A0X3Q0Y1_SCHSO</name>
<dbReference type="AlphaFoldDB" id="A0A0X3Q0Y1"/>
<dbReference type="GO" id="GO:1902494">
    <property type="term" value="C:catalytic complex"/>
    <property type="evidence" value="ECO:0007669"/>
    <property type="project" value="UniProtKB-ARBA"/>
</dbReference>
<dbReference type="NCBIfam" id="NF005725">
    <property type="entry name" value="PRK07539.1-5"/>
    <property type="match status" value="1"/>
</dbReference>
<evidence type="ECO:0000313" key="11">
    <source>
        <dbReference type="EMBL" id="JAP57815.1"/>
    </source>
</evidence>
<comment type="cofactor">
    <cofactor evidence="9">
        <name>[2Fe-2S] cluster</name>
        <dbReference type="ChEBI" id="CHEBI:190135"/>
    </cofactor>
    <text evidence="9">Binds 1 [2Fe-2S] cluster.</text>
</comment>
<evidence type="ECO:0000256" key="10">
    <source>
        <dbReference type="SAM" id="MobiDB-lite"/>
    </source>
</evidence>
<organism evidence="11">
    <name type="scientific">Schistocephalus solidus</name>
    <name type="common">Tapeworm</name>
    <dbReference type="NCBI Taxonomy" id="70667"/>
    <lineage>
        <taxon>Eukaryota</taxon>
        <taxon>Metazoa</taxon>
        <taxon>Spiralia</taxon>
        <taxon>Lophotrochozoa</taxon>
        <taxon>Platyhelminthes</taxon>
        <taxon>Cestoda</taxon>
        <taxon>Eucestoda</taxon>
        <taxon>Diphyllobothriidea</taxon>
        <taxon>Diphyllobothriidae</taxon>
        <taxon>Schistocephalus</taxon>
    </lineage>
</organism>
<keyword evidence="2 9" id="KW-0001">2Fe-2S</keyword>
<dbReference type="FunFam" id="1.10.10.1590:FF:000001">
    <property type="entry name" value="NADH-quinone oxidoreductase subunit E"/>
    <property type="match status" value="1"/>
</dbReference>
<evidence type="ECO:0000256" key="1">
    <source>
        <dbReference type="ARBA" id="ARBA00010643"/>
    </source>
</evidence>
<dbReference type="GO" id="GO:0003954">
    <property type="term" value="F:NADH dehydrogenase activity"/>
    <property type="evidence" value="ECO:0007669"/>
    <property type="project" value="TreeGrafter"/>
</dbReference>
<feature type="region of interest" description="Disordered" evidence="10">
    <location>
        <begin position="218"/>
        <end position="264"/>
    </location>
</feature>
<feature type="binding site" evidence="9">
    <location>
        <position position="191"/>
    </location>
    <ligand>
        <name>[2Fe-2S] cluster</name>
        <dbReference type="ChEBI" id="CHEBI:190135"/>
    </ligand>
</feature>
<dbReference type="SUPFAM" id="SSF52833">
    <property type="entry name" value="Thioredoxin-like"/>
    <property type="match status" value="1"/>
</dbReference>
<dbReference type="InterPro" id="IPR041921">
    <property type="entry name" value="NuoE_N"/>
</dbReference>
<dbReference type="GO" id="GO:0005743">
    <property type="term" value="C:mitochondrial inner membrane"/>
    <property type="evidence" value="ECO:0007669"/>
    <property type="project" value="UniProtKB-ARBA"/>
</dbReference>
<comment type="similarity">
    <text evidence="1">Belongs to the complex I 24 kDa subunit family.</text>
</comment>
<dbReference type="Gene3D" id="1.10.10.1590">
    <property type="entry name" value="NADH-quinone oxidoreductase subunit E"/>
    <property type="match status" value="1"/>
</dbReference>
<feature type="binding site" evidence="9">
    <location>
        <position position="144"/>
    </location>
    <ligand>
        <name>[2Fe-2S] cluster</name>
        <dbReference type="ChEBI" id="CHEBI:190135"/>
    </ligand>
</feature>
<dbReference type="Gene3D" id="3.40.30.10">
    <property type="entry name" value="Glutaredoxin"/>
    <property type="match status" value="1"/>
</dbReference>
<evidence type="ECO:0000256" key="8">
    <source>
        <dbReference type="ARBA" id="ARBA00034078"/>
    </source>
</evidence>
<dbReference type="PANTHER" id="PTHR10371">
    <property type="entry name" value="NADH DEHYDROGENASE UBIQUINONE FLAVOPROTEIN 2, MITOCHONDRIAL"/>
    <property type="match status" value="1"/>
</dbReference>
<evidence type="ECO:0000256" key="3">
    <source>
        <dbReference type="ARBA" id="ARBA00022723"/>
    </source>
</evidence>
<keyword evidence="3 9" id="KW-0479">Metal-binding</keyword>
<dbReference type="CDD" id="cd03064">
    <property type="entry name" value="TRX_Fd_NuoE"/>
    <property type="match status" value="1"/>
</dbReference>
<feature type="binding site" evidence="9">
    <location>
        <position position="149"/>
    </location>
    <ligand>
        <name>[2Fe-2S] cluster</name>
        <dbReference type="ChEBI" id="CHEBI:190135"/>
    </ligand>
</feature>
<protein>
    <submittedName>
        <fullName evidence="11">NADH dehydrogenase [ubiquinone] flavoprotein 2</fullName>
    </submittedName>
</protein>
<proteinExistence type="inferred from homology"/>
<evidence type="ECO:0000256" key="6">
    <source>
        <dbReference type="ARBA" id="ARBA00023014"/>
    </source>
</evidence>
<comment type="cofactor">
    <cofactor evidence="8">
        <name>[2Fe-2S] cluster</name>
        <dbReference type="ChEBI" id="CHEBI:190135"/>
    </cofactor>
</comment>
<sequence length="264" mass="29097">DVIMEAVLSGCYKQQGQIGSPEMLSRTFGDVFCRRSSHLARRYASSQFVHRESTDNNRTIKFEFTPENRKRLESVLAQYPPAHRSAAIMPALDIAQRQHGWLPLSAMSKVAEYIGVPEIRVFEVATFYTMFNRKPMGKYHVQICTTTPCMLGGAGSDVIMEAVTKKLGIQPGHTTEDKLFTLSEVECLGACANAPMMQINDDYYEDLTPADAEKILDDLAKGRSPKPGPQSGQSHRCSCEPKGGLTSLTSPPPPPGFKLQAALK</sequence>
<dbReference type="Pfam" id="PF01257">
    <property type="entry name" value="2Fe-2S_thioredx"/>
    <property type="match status" value="1"/>
</dbReference>
<reference evidence="11" key="1">
    <citation type="submission" date="2016-01" db="EMBL/GenBank/DDBJ databases">
        <title>Reference transcriptome for the parasite Schistocephalus solidus: insights into the molecular evolution of parasitism.</title>
        <authorList>
            <person name="Hebert F.O."/>
            <person name="Grambauer S."/>
            <person name="Barber I."/>
            <person name="Landry C.R."/>
            <person name="Aubin-Horth N."/>
        </authorList>
    </citation>
    <scope>NUCLEOTIDE SEQUENCE</scope>
</reference>
<keyword evidence="6 9" id="KW-0411">Iron-sulfur</keyword>
<dbReference type="GO" id="GO:0098796">
    <property type="term" value="C:membrane protein complex"/>
    <property type="evidence" value="ECO:0007669"/>
    <property type="project" value="UniProtKB-ARBA"/>
</dbReference>
<dbReference type="PANTHER" id="PTHR10371:SF3">
    <property type="entry name" value="NADH DEHYDROGENASE [UBIQUINONE] FLAVOPROTEIN 2, MITOCHONDRIAL"/>
    <property type="match status" value="1"/>
</dbReference>
<dbReference type="GO" id="GO:0006120">
    <property type="term" value="P:mitochondrial electron transport, NADH to ubiquinone"/>
    <property type="evidence" value="ECO:0007669"/>
    <property type="project" value="UniProtKB-ARBA"/>
</dbReference>
<keyword evidence="5 9" id="KW-0408">Iron</keyword>
<evidence type="ECO:0000256" key="9">
    <source>
        <dbReference type="PIRSR" id="PIRSR000216-1"/>
    </source>
</evidence>
<dbReference type="PROSITE" id="PS01099">
    <property type="entry name" value="COMPLEX1_24K"/>
    <property type="match status" value="1"/>
</dbReference>
<keyword evidence="4" id="KW-1278">Translocase</keyword>
<dbReference type="GO" id="GO:0051537">
    <property type="term" value="F:2 iron, 2 sulfur cluster binding"/>
    <property type="evidence" value="ECO:0007669"/>
    <property type="project" value="UniProtKB-KW"/>
</dbReference>
<dbReference type="GO" id="GO:0008137">
    <property type="term" value="F:NADH dehydrogenase (ubiquinone) activity"/>
    <property type="evidence" value="ECO:0007669"/>
    <property type="project" value="UniProtKB-ARBA"/>
</dbReference>
<dbReference type="FunFam" id="3.40.30.10:FF:000022">
    <property type="entry name" value="NADH dehydrogenase flavoprotein 2, mitochondrial"/>
    <property type="match status" value="1"/>
</dbReference>
<keyword evidence="7" id="KW-0520">NAD</keyword>
<evidence type="ECO:0000256" key="4">
    <source>
        <dbReference type="ARBA" id="ARBA00022967"/>
    </source>
</evidence>
<dbReference type="InterPro" id="IPR042128">
    <property type="entry name" value="NuoE_dom"/>
</dbReference>
<dbReference type="InterPro" id="IPR036249">
    <property type="entry name" value="Thioredoxin-like_sf"/>
</dbReference>
<evidence type="ECO:0000256" key="5">
    <source>
        <dbReference type="ARBA" id="ARBA00023004"/>
    </source>
</evidence>
<accession>A0A0X3Q0Y1</accession>
<dbReference type="NCBIfam" id="NF005722">
    <property type="entry name" value="PRK07539.1-2"/>
    <property type="match status" value="1"/>
</dbReference>
<dbReference type="EMBL" id="GEEE01005410">
    <property type="protein sequence ID" value="JAP57815.1"/>
    <property type="molecule type" value="Transcribed_RNA"/>
</dbReference>
<evidence type="ECO:0000256" key="2">
    <source>
        <dbReference type="ARBA" id="ARBA00022714"/>
    </source>
</evidence>
<dbReference type="GO" id="GO:0046872">
    <property type="term" value="F:metal ion binding"/>
    <property type="evidence" value="ECO:0007669"/>
    <property type="project" value="UniProtKB-KW"/>
</dbReference>
<feature type="non-terminal residue" evidence="11">
    <location>
        <position position="1"/>
    </location>
</feature>
<dbReference type="InterPro" id="IPR002023">
    <property type="entry name" value="NuoE-like"/>
</dbReference>
<evidence type="ECO:0000256" key="7">
    <source>
        <dbReference type="ARBA" id="ARBA00023027"/>
    </source>
</evidence>
<feature type="binding site" evidence="9">
    <location>
        <position position="187"/>
    </location>
    <ligand>
        <name>[2Fe-2S] cluster</name>
        <dbReference type="ChEBI" id="CHEBI:190135"/>
    </ligand>
</feature>
<dbReference type="NCBIfam" id="TIGR01958">
    <property type="entry name" value="nuoE_fam"/>
    <property type="match status" value="1"/>
</dbReference>
<gene>
    <name evidence="11" type="primary">NDUV2</name>
    <name evidence="11" type="ORF">TR93579</name>
</gene>